<evidence type="ECO:0000313" key="7">
    <source>
        <dbReference type="EMBL" id="SDC56142.1"/>
    </source>
</evidence>
<dbReference type="AlphaFoldDB" id="A0A1G6MKT8"/>
<dbReference type="InterPro" id="IPR023397">
    <property type="entry name" value="SAM-dep_MeTrfase_MraW_recog"/>
</dbReference>
<accession>A0A1G6MKT8</accession>
<dbReference type="SUPFAM" id="SSF81799">
    <property type="entry name" value="Putative methyltransferase TM0872, insert domain"/>
    <property type="match status" value="1"/>
</dbReference>
<dbReference type="GO" id="GO:0005737">
    <property type="term" value="C:cytoplasm"/>
    <property type="evidence" value="ECO:0007669"/>
    <property type="project" value="UniProtKB-SubCell"/>
</dbReference>
<feature type="binding site" evidence="6">
    <location>
        <position position="106"/>
    </location>
    <ligand>
        <name>S-adenosyl-L-methionine</name>
        <dbReference type="ChEBI" id="CHEBI:59789"/>
    </ligand>
</feature>
<dbReference type="CDD" id="cd02440">
    <property type="entry name" value="AdoMet_MTases"/>
    <property type="match status" value="1"/>
</dbReference>
<reference evidence="8" key="1">
    <citation type="submission" date="2016-09" db="EMBL/GenBank/DDBJ databases">
        <authorList>
            <person name="Varghese N."/>
            <person name="Submissions S."/>
        </authorList>
    </citation>
    <scope>NUCLEOTIDE SEQUENCE [LARGE SCALE GENOMIC DNA]</scope>
    <source>
        <strain evidence="8">ANC 4667</strain>
    </source>
</reference>
<keyword evidence="5 6" id="KW-0949">S-adenosyl-L-methionine</keyword>
<comment type="function">
    <text evidence="6">Specifically methylates the N4 position of cytidine in position 1402 (C1402) of 16S rRNA.</text>
</comment>
<evidence type="ECO:0000256" key="1">
    <source>
        <dbReference type="ARBA" id="ARBA00010396"/>
    </source>
</evidence>
<comment type="catalytic activity">
    <reaction evidence="6">
        <text>cytidine(1402) in 16S rRNA + S-adenosyl-L-methionine = N(4)-methylcytidine(1402) in 16S rRNA + S-adenosyl-L-homocysteine + H(+)</text>
        <dbReference type="Rhea" id="RHEA:42928"/>
        <dbReference type="Rhea" id="RHEA-COMP:10286"/>
        <dbReference type="Rhea" id="RHEA-COMP:10287"/>
        <dbReference type="ChEBI" id="CHEBI:15378"/>
        <dbReference type="ChEBI" id="CHEBI:57856"/>
        <dbReference type="ChEBI" id="CHEBI:59789"/>
        <dbReference type="ChEBI" id="CHEBI:74506"/>
        <dbReference type="ChEBI" id="CHEBI:82748"/>
        <dbReference type="EC" id="2.1.1.199"/>
    </reaction>
</comment>
<evidence type="ECO:0000256" key="3">
    <source>
        <dbReference type="ARBA" id="ARBA00022603"/>
    </source>
</evidence>
<name>A0A1G6MKT8_9GAMM</name>
<keyword evidence="2 6" id="KW-0698">rRNA processing</keyword>
<dbReference type="HAMAP" id="MF_01007">
    <property type="entry name" value="16SrRNA_methyltr_H"/>
    <property type="match status" value="1"/>
</dbReference>
<protein>
    <recommendedName>
        <fullName evidence="6">Ribosomal RNA small subunit methyltransferase H</fullName>
        <ecNumber evidence="6">2.1.1.199</ecNumber>
    </recommendedName>
    <alternativeName>
        <fullName evidence="6">16S rRNA m(4)C1402 methyltransferase</fullName>
    </alternativeName>
    <alternativeName>
        <fullName evidence="6">rRNA (cytosine-N(4)-)-methyltransferase RsmH</fullName>
    </alternativeName>
</protein>
<dbReference type="InterPro" id="IPR002903">
    <property type="entry name" value="RsmH"/>
</dbReference>
<dbReference type="PIRSF" id="PIRSF004486">
    <property type="entry name" value="MraW"/>
    <property type="match status" value="1"/>
</dbReference>
<gene>
    <name evidence="6" type="primary">rsmH</name>
    <name evidence="7" type="ORF">SAMN05421732_10886</name>
</gene>
<dbReference type="EC" id="2.1.1.199" evidence="6"/>
<evidence type="ECO:0000256" key="4">
    <source>
        <dbReference type="ARBA" id="ARBA00022679"/>
    </source>
</evidence>
<dbReference type="PANTHER" id="PTHR11265">
    <property type="entry name" value="S-ADENOSYL-METHYLTRANSFERASE MRAW"/>
    <property type="match status" value="1"/>
</dbReference>
<feature type="binding site" evidence="6">
    <location>
        <begin position="32"/>
        <end position="34"/>
    </location>
    <ligand>
        <name>S-adenosyl-L-methionine</name>
        <dbReference type="ChEBI" id="CHEBI:59789"/>
    </ligand>
</feature>
<dbReference type="PANTHER" id="PTHR11265:SF0">
    <property type="entry name" value="12S RRNA N4-METHYLCYTIDINE METHYLTRANSFERASE"/>
    <property type="match status" value="1"/>
</dbReference>
<feature type="binding site" evidence="6">
    <location>
        <position position="52"/>
    </location>
    <ligand>
        <name>S-adenosyl-L-methionine</name>
        <dbReference type="ChEBI" id="CHEBI:59789"/>
    </ligand>
</feature>
<keyword evidence="4 6" id="KW-0808">Transferase</keyword>
<evidence type="ECO:0000256" key="5">
    <source>
        <dbReference type="ARBA" id="ARBA00022691"/>
    </source>
</evidence>
<dbReference type="STRING" id="1226327.SAMN05421732_10886"/>
<dbReference type="OrthoDB" id="9806637at2"/>
<organism evidence="7 8">
    <name type="scientific">Acinetobacter kookii</name>
    <dbReference type="NCBI Taxonomy" id="1226327"/>
    <lineage>
        <taxon>Bacteria</taxon>
        <taxon>Pseudomonadati</taxon>
        <taxon>Pseudomonadota</taxon>
        <taxon>Gammaproteobacteria</taxon>
        <taxon>Moraxellales</taxon>
        <taxon>Moraxellaceae</taxon>
        <taxon>Acinetobacter</taxon>
    </lineage>
</organism>
<comment type="similarity">
    <text evidence="1 6">Belongs to the methyltransferase superfamily. RsmH family.</text>
</comment>
<comment type="subcellular location">
    <subcellularLocation>
        <location evidence="6">Cytoplasm</location>
    </subcellularLocation>
</comment>
<sequence length="307" mass="34493">MSHISVLLHETVDALLADRNTGIYVDGTFGRGGHTRLLLSKLDENARVYAFDKDPQALQTAAVLEQEDSRFKIIHASFADLKQELEALGIDQVDGVMADLGVSSPQLDQAERGFSFMKDGPLDMRMDNSQGPTAAEWLVDIEEEALANIIFQYGEERYSRRIAKAIKAAGYIETTAQLAEIVKVAHPKWEKNKHAATRTFQAIRIAINKELEDIEAFLPQAVEVLKPEGRLAVISFHSLEDRLIKQFIQKESTLAEDTGWGLPQKREDTRRLKKISRVRASEEEVKANPRSRSAWLRVAERLASKGE</sequence>
<keyword evidence="3 6" id="KW-0489">Methyltransferase</keyword>
<dbReference type="EMBL" id="FMYO01000008">
    <property type="protein sequence ID" value="SDC56142.1"/>
    <property type="molecule type" value="Genomic_DNA"/>
</dbReference>
<proteinExistence type="inferred from homology"/>
<dbReference type="GO" id="GO:0070475">
    <property type="term" value="P:rRNA base methylation"/>
    <property type="evidence" value="ECO:0007669"/>
    <property type="project" value="UniProtKB-UniRule"/>
</dbReference>
<dbReference type="Proteomes" id="UP000243468">
    <property type="component" value="Unassembled WGS sequence"/>
</dbReference>
<evidence type="ECO:0000256" key="6">
    <source>
        <dbReference type="HAMAP-Rule" id="MF_01007"/>
    </source>
</evidence>
<keyword evidence="8" id="KW-1185">Reference proteome</keyword>
<feature type="binding site" evidence="6">
    <location>
        <position position="99"/>
    </location>
    <ligand>
        <name>S-adenosyl-L-methionine</name>
        <dbReference type="ChEBI" id="CHEBI:59789"/>
    </ligand>
</feature>
<dbReference type="Gene3D" id="3.40.50.150">
    <property type="entry name" value="Vaccinia Virus protein VP39"/>
    <property type="match status" value="1"/>
</dbReference>
<dbReference type="SUPFAM" id="SSF53335">
    <property type="entry name" value="S-adenosyl-L-methionine-dependent methyltransferases"/>
    <property type="match status" value="1"/>
</dbReference>
<dbReference type="NCBIfam" id="TIGR00006">
    <property type="entry name" value="16S rRNA (cytosine(1402)-N(4))-methyltransferase RsmH"/>
    <property type="match status" value="1"/>
</dbReference>
<dbReference type="GO" id="GO:0071424">
    <property type="term" value="F:rRNA (cytosine-N4-)-methyltransferase activity"/>
    <property type="evidence" value="ECO:0007669"/>
    <property type="project" value="UniProtKB-UniRule"/>
</dbReference>
<dbReference type="InterPro" id="IPR029063">
    <property type="entry name" value="SAM-dependent_MTases_sf"/>
</dbReference>
<dbReference type="RefSeq" id="WP_092820215.1">
    <property type="nucleotide sequence ID" value="NZ_BAABKJ010000013.1"/>
</dbReference>
<evidence type="ECO:0000313" key="8">
    <source>
        <dbReference type="Proteomes" id="UP000243468"/>
    </source>
</evidence>
<keyword evidence="6" id="KW-0963">Cytoplasm</keyword>
<dbReference type="Gene3D" id="1.10.150.170">
    <property type="entry name" value="Putative methyltransferase TM0872, insert domain"/>
    <property type="match status" value="1"/>
</dbReference>
<feature type="binding site" evidence="6">
    <location>
        <position position="78"/>
    </location>
    <ligand>
        <name>S-adenosyl-L-methionine</name>
        <dbReference type="ChEBI" id="CHEBI:59789"/>
    </ligand>
</feature>
<dbReference type="Pfam" id="PF01795">
    <property type="entry name" value="Methyltransf_5"/>
    <property type="match status" value="1"/>
</dbReference>
<evidence type="ECO:0000256" key="2">
    <source>
        <dbReference type="ARBA" id="ARBA00022552"/>
    </source>
</evidence>